<proteinExistence type="predicted"/>
<dbReference type="Proteomes" id="UP000887116">
    <property type="component" value="Unassembled WGS sequence"/>
</dbReference>
<keyword evidence="2" id="KW-1185">Reference proteome</keyword>
<dbReference type="AlphaFoldDB" id="A0A8X6IAK9"/>
<dbReference type="EMBL" id="BMAO01001484">
    <property type="protein sequence ID" value="GFQ73755.1"/>
    <property type="molecule type" value="Genomic_DNA"/>
</dbReference>
<name>A0A8X6IAK9_TRICU</name>
<gene>
    <name evidence="1" type="ORF">TNCT_433661</name>
</gene>
<sequence>MHHSHPGRPGASAGAVHEEVVVDVIISFSIALCEENSLTQEAAISRCCVHLSPDGIVIIIRDIVQVMPDVFVRVLIAAEGTSNHRLSCGLVDLGVLLSKKSEKLWIPCSNLEGTFVFVVADEERDIVKVALTDVLKGAGGEYVVAILWEEGTSGRRIEGPEHIG</sequence>
<protein>
    <submittedName>
        <fullName evidence="1">Uncharacterized protein</fullName>
    </submittedName>
</protein>
<reference evidence="1" key="1">
    <citation type="submission" date="2020-07" db="EMBL/GenBank/DDBJ databases">
        <title>Multicomponent nature underlies the extraordinary mechanical properties of spider dragline silk.</title>
        <authorList>
            <person name="Kono N."/>
            <person name="Nakamura H."/>
            <person name="Mori M."/>
            <person name="Yoshida Y."/>
            <person name="Ohtoshi R."/>
            <person name="Malay A.D."/>
            <person name="Moran D.A.P."/>
            <person name="Tomita M."/>
            <person name="Numata K."/>
            <person name="Arakawa K."/>
        </authorList>
    </citation>
    <scope>NUCLEOTIDE SEQUENCE</scope>
</reference>
<comment type="caution">
    <text evidence="1">The sequence shown here is derived from an EMBL/GenBank/DDBJ whole genome shotgun (WGS) entry which is preliminary data.</text>
</comment>
<accession>A0A8X6IAK9</accession>
<evidence type="ECO:0000313" key="2">
    <source>
        <dbReference type="Proteomes" id="UP000887116"/>
    </source>
</evidence>
<organism evidence="1 2">
    <name type="scientific">Trichonephila clavata</name>
    <name type="common">Joro spider</name>
    <name type="synonym">Nephila clavata</name>
    <dbReference type="NCBI Taxonomy" id="2740835"/>
    <lineage>
        <taxon>Eukaryota</taxon>
        <taxon>Metazoa</taxon>
        <taxon>Ecdysozoa</taxon>
        <taxon>Arthropoda</taxon>
        <taxon>Chelicerata</taxon>
        <taxon>Arachnida</taxon>
        <taxon>Araneae</taxon>
        <taxon>Araneomorphae</taxon>
        <taxon>Entelegynae</taxon>
        <taxon>Araneoidea</taxon>
        <taxon>Nephilidae</taxon>
        <taxon>Trichonephila</taxon>
    </lineage>
</organism>
<evidence type="ECO:0000313" key="1">
    <source>
        <dbReference type="EMBL" id="GFQ73755.1"/>
    </source>
</evidence>